<keyword evidence="2" id="KW-0560">Oxidoreductase</keyword>
<evidence type="ECO:0000259" key="4">
    <source>
        <dbReference type="SMART" id="SM00822"/>
    </source>
</evidence>
<dbReference type="Pfam" id="PF00106">
    <property type="entry name" value="adh_short"/>
    <property type="match status" value="1"/>
</dbReference>
<dbReference type="PRINTS" id="PR00081">
    <property type="entry name" value="GDHRDH"/>
</dbReference>
<dbReference type="FunFam" id="3.40.50.720:FF:000047">
    <property type="entry name" value="NADP-dependent L-serine/L-allo-threonine dehydrogenase"/>
    <property type="match status" value="1"/>
</dbReference>
<accession>A0A5A8F6N0</accession>
<dbReference type="Proteomes" id="UP000322876">
    <property type="component" value="Unassembled WGS sequence"/>
</dbReference>
<dbReference type="SUPFAM" id="SSF51735">
    <property type="entry name" value="NAD(P)-binding Rossmann-fold domains"/>
    <property type="match status" value="1"/>
</dbReference>
<dbReference type="PRINTS" id="PR00080">
    <property type="entry name" value="SDRFAMILY"/>
</dbReference>
<evidence type="ECO:0000313" key="6">
    <source>
        <dbReference type="Proteomes" id="UP000322876"/>
    </source>
</evidence>
<dbReference type="OrthoDB" id="9810734at2"/>
<dbReference type="EMBL" id="VFJB01000004">
    <property type="protein sequence ID" value="KAA0258489.1"/>
    <property type="molecule type" value="Genomic_DNA"/>
</dbReference>
<dbReference type="PANTHER" id="PTHR42901:SF1">
    <property type="entry name" value="ALCOHOL DEHYDROGENASE"/>
    <property type="match status" value="1"/>
</dbReference>
<dbReference type="RefSeq" id="WP_149266045.1">
    <property type="nucleotide sequence ID" value="NZ_VFJB01000004.1"/>
</dbReference>
<comment type="similarity">
    <text evidence="1 3">Belongs to the short-chain dehydrogenases/reductases (SDR) family.</text>
</comment>
<dbReference type="InterPro" id="IPR057326">
    <property type="entry name" value="KR_dom"/>
</dbReference>
<sequence>MKTVLITGASKGIGYHLAKKMADQKLVDKMVLVARSMSTKDDLKKYFEDRGVDYLFIDADLSKREDVDRLYDSVKKKGWKIDVLVNNAGRGIFNFIKDESFETINEIISLNVTGLIYLTSLFIEDLIDNKGTIVNIASVAGRKGFAGLSVYCATKWAVVGFSESLRDELCSKNVRVITVEPGLVDTDWGENLPESFEKYKKSVDMLKPEVVAETILFALKQPASVSLNEILIRPTNQPR</sequence>
<dbReference type="AlphaFoldDB" id="A0A5A8F6N0"/>
<dbReference type="PROSITE" id="PS00061">
    <property type="entry name" value="ADH_SHORT"/>
    <property type="match status" value="1"/>
</dbReference>
<evidence type="ECO:0000256" key="1">
    <source>
        <dbReference type="ARBA" id="ARBA00006484"/>
    </source>
</evidence>
<dbReference type="Gene3D" id="3.40.50.720">
    <property type="entry name" value="NAD(P)-binding Rossmann-like Domain"/>
    <property type="match status" value="1"/>
</dbReference>
<gene>
    <name evidence="5" type="ORF">FHQ18_04860</name>
</gene>
<proteinExistence type="inferred from homology"/>
<comment type="caution">
    <text evidence="5">The sequence shown here is derived from an EMBL/GenBank/DDBJ whole genome shotgun (WGS) entry which is preliminary data.</text>
</comment>
<dbReference type="InterPro" id="IPR002347">
    <property type="entry name" value="SDR_fam"/>
</dbReference>
<feature type="domain" description="Ketoreductase" evidence="4">
    <location>
        <begin position="2"/>
        <end position="191"/>
    </location>
</feature>
<dbReference type="CDD" id="cd05233">
    <property type="entry name" value="SDR_c"/>
    <property type="match status" value="1"/>
</dbReference>
<dbReference type="GO" id="GO:0016616">
    <property type="term" value="F:oxidoreductase activity, acting on the CH-OH group of donors, NAD or NADP as acceptor"/>
    <property type="evidence" value="ECO:0007669"/>
    <property type="project" value="UniProtKB-ARBA"/>
</dbReference>
<evidence type="ECO:0000256" key="3">
    <source>
        <dbReference type="RuleBase" id="RU000363"/>
    </source>
</evidence>
<dbReference type="PANTHER" id="PTHR42901">
    <property type="entry name" value="ALCOHOL DEHYDROGENASE"/>
    <property type="match status" value="1"/>
</dbReference>
<organism evidence="5 6">
    <name type="scientific">Deferribacter autotrophicus</name>
    <dbReference type="NCBI Taxonomy" id="500465"/>
    <lineage>
        <taxon>Bacteria</taxon>
        <taxon>Pseudomonadati</taxon>
        <taxon>Deferribacterota</taxon>
        <taxon>Deferribacteres</taxon>
        <taxon>Deferribacterales</taxon>
        <taxon>Deferribacteraceae</taxon>
        <taxon>Deferribacter</taxon>
    </lineage>
</organism>
<keyword evidence="6" id="KW-1185">Reference proteome</keyword>
<dbReference type="SMART" id="SM00822">
    <property type="entry name" value="PKS_KR"/>
    <property type="match status" value="1"/>
</dbReference>
<dbReference type="InterPro" id="IPR036291">
    <property type="entry name" value="NAD(P)-bd_dom_sf"/>
</dbReference>
<name>A0A5A8F6N0_9BACT</name>
<reference evidence="5 6" key="1">
    <citation type="submission" date="2019-06" db="EMBL/GenBank/DDBJ databases">
        <title>Genomic insights into carbon and energy metabolism of Deferribacter autotrophicus revealed new metabolic traits in the phylum Deferribacteres.</title>
        <authorList>
            <person name="Slobodkin A.I."/>
            <person name="Slobodkina G.B."/>
            <person name="Allioux M."/>
            <person name="Alain K."/>
            <person name="Jebbar M."/>
            <person name="Shadrin V."/>
            <person name="Kublanov I.V."/>
            <person name="Toshchakov S.V."/>
            <person name="Bonch-Osmolovskaya E.A."/>
        </authorList>
    </citation>
    <scope>NUCLEOTIDE SEQUENCE [LARGE SCALE GENOMIC DNA]</scope>
    <source>
        <strain evidence="5 6">SL50</strain>
    </source>
</reference>
<dbReference type="InterPro" id="IPR020904">
    <property type="entry name" value="Sc_DH/Rdtase_CS"/>
</dbReference>
<protein>
    <submittedName>
        <fullName evidence="5">SDR family NAD(P)-dependent oxidoreductase</fullName>
    </submittedName>
</protein>
<evidence type="ECO:0000313" key="5">
    <source>
        <dbReference type="EMBL" id="KAA0258489.1"/>
    </source>
</evidence>
<evidence type="ECO:0000256" key="2">
    <source>
        <dbReference type="ARBA" id="ARBA00023002"/>
    </source>
</evidence>